<name>A0A9D2SXS2_9FIRM</name>
<dbReference type="EMBL" id="DWWK01000018">
    <property type="protein sequence ID" value="HJC37785.1"/>
    <property type="molecule type" value="Genomic_DNA"/>
</dbReference>
<dbReference type="SUPFAM" id="SSF52266">
    <property type="entry name" value="SGNH hydrolase"/>
    <property type="match status" value="1"/>
</dbReference>
<dbReference type="InterPro" id="IPR036514">
    <property type="entry name" value="SGNH_hydro_sf"/>
</dbReference>
<accession>A0A9D2SXS2</accession>
<reference evidence="2" key="1">
    <citation type="journal article" date="2021" name="PeerJ">
        <title>Extensive microbial diversity within the chicken gut microbiome revealed by metagenomics and culture.</title>
        <authorList>
            <person name="Gilroy R."/>
            <person name="Ravi A."/>
            <person name="Getino M."/>
            <person name="Pursley I."/>
            <person name="Horton D.L."/>
            <person name="Alikhan N.F."/>
            <person name="Baker D."/>
            <person name="Gharbi K."/>
            <person name="Hall N."/>
            <person name="Watson M."/>
            <person name="Adriaenssens E.M."/>
            <person name="Foster-Nyarko E."/>
            <person name="Jarju S."/>
            <person name="Secka A."/>
            <person name="Antonio M."/>
            <person name="Oren A."/>
            <person name="Chaudhuri R.R."/>
            <person name="La Ragione R."/>
            <person name="Hildebrand F."/>
            <person name="Pallen M.J."/>
        </authorList>
    </citation>
    <scope>NUCLEOTIDE SEQUENCE</scope>
    <source>
        <strain evidence="2">ChiGjej1B1-1692</strain>
    </source>
</reference>
<comment type="caution">
    <text evidence="2">The sequence shown here is derived from an EMBL/GenBank/DDBJ whole genome shotgun (WGS) entry which is preliminary data.</text>
</comment>
<organism evidence="2 3">
    <name type="scientific">Candidatus Mediterraneibacter faecigallinarum</name>
    <dbReference type="NCBI Taxonomy" id="2838669"/>
    <lineage>
        <taxon>Bacteria</taxon>
        <taxon>Bacillati</taxon>
        <taxon>Bacillota</taxon>
        <taxon>Clostridia</taxon>
        <taxon>Lachnospirales</taxon>
        <taxon>Lachnospiraceae</taxon>
        <taxon>Mediterraneibacter</taxon>
    </lineage>
</organism>
<dbReference type="PANTHER" id="PTHR30383">
    <property type="entry name" value="THIOESTERASE 1/PROTEASE 1/LYSOPHOSPHOLIPASE L1"/>
    <property type="match status" value="1"/>
</dbReference>
<dbReference type="Pfam" id="PF13472">
    <property type="entry name" value="Lipase_GDSL_2"/>
    <property type="match status" value="1"/>
</dbReference>
<proteinExistence type="predicted"/>
<protein>
    <submittedName>
        <fullName evidence="2">Phospholipase</fullName>
    </submittedName>
</protein>
<dbReference type="Proteomes" id="UP000823894">
    <property type="component" value="Unassembled WGS sequence"/>
</dbReference>
<feature type="domain" description="SGNH hydrolase-type esterase" evidence="1">
    <location>
        <begin position="113"/>
        <end position="237"/>
    </location>
</feature>
<gene>
    <name evidence="2" type="ORF">H9757_01775</name>
</gene>
<evidence type="ECO:0000313" key="3">
    <source>
        <dbReference type="Proteomes" id="UP000823894"/>
    </source>
</evidence>
<dbReference type="InterPro" id="IPR051532">
    <property type="entry name" value="Ester_Hydrolysis_Enzymes"/>
</dbReference>
<dbReference type="AlphaFoldDB" id="A0A9D2SXS2"/>
<evidence type="ECO:0000259" key="1">
    <source>
        <dbReference type="Pfam" id="PF13472"/>
    </source>
</evidence>
<evidence type="ECO:0000313" key="2">
    <source>
        <dbReference type="EMBL" id="HJC37785.1"/>
    </source>
</evidence>
<reference evidence="2" key="2">
    <citation type="submission" date="2021-04" db="EMBL/GenBank/DDBJ databases">
        <authorList>
            <person name="Gilroy R."/>
        </authorList>
    </citation>
    <scope>NUCLEOTIDE SEQUENCE</scope>
    <source>
        <strain evidence="2">ChiGjej1B1-1692</strain>
    </source>
</reference>
<sequence>MKRINKRKKRLLLIGACAAVLILLVILAVWGIRQLVTPKVDTEQGLSYIRAAESEDITTIEQKINQLERQDGGEDSRSYKEKFASSIVMGDSIAEGFSEYDVLNASSVVSKIGVHLYELEEQVQQAADLNPQVIFLALGMNDVIATAGDTEQFLEQYEAVVAQLREAVPNAHIYVNSIFPVQDSAIEKEPELAQISEYNTVLRQMCDDLQLGFIDNTDLVQDQYYEEDGVHFKAEFYPLWADRMAEVAAL</sequence>
<dbReference type="InterPro" id="IPR013830">
    <property type="entry name" value="SGNH_hydro"/>
</dbReference>
<dbReference type="Gene3D" id="3.40.50.1110">
    <property type="entry name" value="SGNH hydrolase"/>
    <property type="match status" value="1"/>
</dbReference>